<sequence>MVVHRIFQDCWAYLRIAKGKHLNDGMARYANIKVVIDPVDVGGADRQRVEVNVRTGAPIERRVKS</sequence>
<evidence type="ECO:0000313" key="1">
    <source>
        <dbReference type="EMBL" id="CBI01480.1"/>
    </source>
</evidence>
<comment type="caution">
    <text evidence="1">The sequence shown here is derived from an EMBL/GenBank/DDBJ whole genome shotgun (WGS) entry which is preliminary data.</text>
</comment>
<protein>
    <submittedName>
        <fullName evidence="1">Uncharacterized protein</fullName>
    </submittedName>
</protein>
<accession>E6Q2S0</accession>
<gene>
    <name evidence="1" type="ORF">CARN4_1801</name>
</gene>
<dbReference type="EMBL" id="CABO01000019">
    <property type="protein sequence ID" value="CBI01480.1"/>
    <property type="molecule type" value="Genomic_DNA"/>
</dbReference>
<name>E6Q2S0_9ZZZZ</name>
<dbReference type="AlphaFoldDB" id="E6Q2S0"/>
<organism evidence="1">
    <name type="scientific">mine drainage metagenome</name>
    <dbReference type="NCBI Taxonomy" id="410659"/>
    <lineage>
        <taxon>unclassified sequences</taxon>
        <taxon>metagenomes</taxon>
        <taxon>ecological metagenomes</taxon>
    </lineage>
</organism>
<proteinExistence type="predicted"/>
<reference evidence="1" key="1">
    <citation type="submission" date="2009-10" db="EMBL/GenBank/DDBJ databases">
        <title>Diversity of trophic interactions inside an arsenic-rich microbial ecosystem.</title>
        <authorList>
            <person name="Bertin P.N."/>
            <person name="Heinrich-Salmeron A."/>
            <person name="Pelletier E."/>
            <person name="Goulhen-Chollet F."/>
            <person name="Arsene-Ploetze F."/>
            <person name="Gallien S."/>
            <person name="Calteau A."/>
            <person name="Vallenet D."/>
            <person name="Casiot C."/>
            <person name="Chane-Woon-Ming B."/>
            <person name="Giloteaux L."/>
            <person name="Barakat M."/>
            <person name="Bonnefoy V."/>
            <person name="Bruneel O."/>
            <person name="Chandler M."/>
            <person name="Cleiss J."/>
            <person name="Duran R."/>
            <person name="Elbaz-Poulichet F."/>
            <person name="Fonknechten N."/>
            <person name="Lauga B."/>
            <person name="Mornico D."/>
            <person name="Ortet P."/>
            <person name="Schaeffer C."/>
            <person name="Siguier P."/>
            <person name="Alexander Thil Smith A."/>
            <person name="Van Dorsselaer A."/>
            <person name="Weissenbach J."/>
            <person name="Medigue C."/>
            <person name="Le Paslier D."/>
        </authorList>
    </citation>
    <scope>NUCLEOTIDE SEQUENCE</scope>
</reference>